<evidence type="ECO:0000313" key="1">
    <source>
        <dbReference type="EMBL" id="EEQ63889.1"/>
    </source>
</evidence>
<keyword evidence="2" id="KW-1185">Reference proteome</keyword>
<protein>
    <submittedName>
        <fullName evidence="1">Uncharacterized protein</fullName>
    </submittedName>
</protein>
<gene>
    <name evidence="1" type="ORF">HPMG_01346</name>
</gene>
<evidence type="ECO:0000313" key="2">
    <source>
        <dbReference type="Proteomes" id="UP000003953"/>
    </source>
</evidence>
<dbReference type="HOGENOM" id="CLU_3026062_0_0_7"/>
<dbReference type="RefSeq" id="WP_005022469.1">
    <property type="nucleotide sequence ID" value="NZ_DS990444.1"/>
</dbReference>
<name>C5F0Y5_9HELI</name>
<accession>C5F0Y5</accession>
<dbReference type="AlphaFoldDB" id="C5F0Y5"/>
<reference evidence="2" key="1">
    <citation type="journal article" date="2014" name="Genome Announc.">
        <title>Draft genome sequences of six enterohepatic helicobacter species isolated from humans and one from rhesus macaques.</title>
        <authorList>
            <person name="Shen Z."/>
            <person name="Sheh A."/>
            <person name="Young S.K."/>
            <person name="Abouelliel A."/>
            <person name="Ward D.V."/>
            <person name="Earl A.M."/>
            <person name="Fox J.G."/>
        </authorList>
    </citation>
    <scope>NUCLEOTIDE SEQUENCE [LARGE SCALE GENOMIC DNA]</scope>
    <source>
        <strain evidence="2">MIT 98-5489</strain>
    </source>
</reference>
<dbReference type="EMBL" id="DS990444">
    <property type="protein sequence ID" value="EEQ63889.1"/>
    <property type="molecule type" value="Genomic_DNA"/>
</dbReference>
<dbReference type="Proteomes" id="UP000003953">
    <property type="component" value="Unassembled WGS sequence"/>
</dbReference>
<sequence>MAPKGLKTFAIEDYNLLASGSSSVVSLEDFDIYCDANTLNIIMIDFRNTRQGAWE</sequence>
<organism evidence="1 2">
    <name type="scientific">Helicobacter pullorum MIT 98-5489</name>
    <dbReference type="NCBI Taxonomy" id="537972"/>
    <lineage>
        <taxon>Bacteria</taxon>
        <taxon>Pseudomonadati</taxon>
        <taxon>Campylobacterota</taxon>
        <taxon>Epsilonproteobacteria</taxon>
        <taxon>Campylobacterales</taxon>
        <taxon>Helicobacteraceae</taxon>
        <taxon>Helicobacter</taxon>
    </lineage>
</organism>
<proteinExistence type="predicted"/>